<dbReference type="RefSeq" id="WP_004354028.1">
    <property type="nucleotide sequence ID" value="NZ_AEXO01000095.1"/>
</dbReference>
<evidence type="ECO:0000256" key="1">
    <source>
        <dbReference type="ARBA" id="ARBA00022729"/>
    </source>
</evidence>
<keyword evidence="1" id="KW-0732">Signal</keyword>
<feature type="compositionally biased region" description="Basic and acidic residues" evidence="3">
    <location>
        <begin position="671"/>
        <end position="688"/>
    </location>
</feature>
<feature type="region of interest" description="Disordered" evidence="3">
    <location>
        <begin position="664"/>
        <end position="722"/>
    </location>
</feature>
<sequence length="722" mass="82549">MENKIDKVNRKISDMKKMKQRYCLEDRDGKEDFSARISHALPVRISHCLSAVYRPTLVPFYLFTLLLFLLVSCAKMGQPDGGWYDETPPRVLGASPAERATDVNSRKVSIYFDEFIKLENASEKVVVSPPQLEAPEIKATGKQITVSLQDKLQPNTTYTIDFSDAISDNNEGNPLGNYTYSFSTGDHIDTLEVAGYVLDAENLEPIKGILVGLYSNQNDTAFLKQPMLRVSRTDSRGHFVIRGVARGDYRIYALQDADGNYMYNQKSERIAFTPEVIMPSWKPDIRQDTLWTDTLHIKDIRQTPYTHFLPDDVVLNAFTATQTDRFFLKAERKEANHFTLFFSYGDADLPQIRGLNFNARDAFVTEPSLNQDTVTYWLRDTALVNQDTLRMQITYNTTDSMGGLVPKSDTLEVLSKIPYARRLKRRQEEYDKWKKKQEKARERGKSYETEMPAAPLEVKFDVPSQMDPDQNPTFEVSSPIEKTDTARIHLYEKIDTLWYRAKYQFGAEPGRPRSLKLISTWDPGHEYSLEVDSAAFTDIYGRVSGKYKQGIRIPSIDEYGTLVMTLQGMAGRNCLLQLLNESDRPVKEVNAKDGKATFHYVRPGSYYLRLIVDDNDNGRWDTGDYATQRQPEAVYYYPKVIECKAKRDVQGTWNPHLLPLYRQKPGAITKQKADTQRKAKSRNLERARSLGIPFPGETVQTGKQKVKKAKRKTSGKAMTDRG</sequence>
<protein>
    <recommendedName>
        <fullName evidence="5">SbsA Ig-like domain-containing protein</fullName>
    </recommendedName>
</protein>
<dbReference type="InterPro" id="IPR014755">
    <property type="entry name" value="Cu-Rt/internalin_Ig-like"/>
</dbReference>
<keyword evidence="2" id="KW-0175">Coiled coil</keyword>
<organism evidence="6 7">
    <name type="scientific">Prevotella denticola CRIS 18C-A</name>
    <dbReference type="NCBI Taxonomy" id="944557"/>
    <lineage>
        <taxon>Bacteria</taxon>
        <taxon>Pseudomonadati</taxon>
        <taxon>Bacteroidota</taxon>
        <taxon>Bacteroidia</taxon>
        <taxon>Bacteroidales</taxon>
        <taxon>Prevotellaceae</taxon>
        <taxon>Prevotella</taxon>
    </lineage>
</organism>
<comment type="caution">
    <text evidence="6">The sequence shown here is derived from an EMBL/GenBank/DDBJ whole genome shotgun (WGS) entry which is preliminary data.</text>
</comment>
<proteinExistence type="predicted"/>
<dbReference type="Pfam" id="PF13205">
    <property type="entry name" value="Big_5"/>
    <property type="match status" value="1"/>
</dbReference>
<feature type="compositionally biased region" description="Basic residues" evidence="3">
    <location>
        <begin position="704"/>
        <end position="714"/>
    </location>
</feature>
<evidence type="ECO:0000313" key="6">
    <source>
        <dbReference type="EMBL" id="EGC85722.1"/>
    </source>
</evidence>
<accession>F0H8Y0</accession>
<dbReference type="AlphaFoldDB" id="F0H8Y0"/>
<reference evidence="6 7" key="1">
    <citation type="submission" date="2011-02" db="EMBL/GenBank/DDBJ databases">
        <authorList>
            <person name="Durkin A.S."/>
            <person name="Madupu R."/>
            <person name="Torralba M."/>
            <person name="Gillis M."/>
            <person name="Methe B."/>
            <person name="Sutton G."/>
            <person name="Nelson K.E."/>
        </authorList>
    </citation>
    <scope>NUCLEOTIDE SEQUENCE [LARGE SCALE GENOMIC DNA]</scope>
    <source>
        <strain evidence="6 7">CRIS 18C-A</strain>
    </source>
</reference>
<keyword evidence="4" id="KW-0472">Membrane</keyword>
<name>F0H8Y0_9BACT</name>
<dbReference type="Proteomes" id="UP000003155">
    <property type="component" value="Unassembled WGS sequence"/>
</dbReference>
<evidence type="ECO:0000256" key="2">
    <source>
        <dbReference type="SAM" id="Coils"/>
    </source>
</evidence>
<gene>
    <name evidence="6" type="ORF">HMPREF9303_2632</name>
</gene>
<feature type="coiled-coil region" evidence="2">
    <location>
        <begin position="423"/>
        <end position="450"/>
    </location>
</feature>
<feature type="transmembrane region" description="Helical" evidence="4">
    <location>
        <begin position="51"/>
        <end position="71"/>
    </location>
</feature>
<evidence type="ECO:0000256" key="3">
    <source>
        <dbReference type="SAM" id="MobiDB-lite"/>
    </source>
</evidence>
<dbReference type="InterPro" id="IPR032812">
    <property type="entry name" value="SbsA_Ig"/>
</dbReference>
<evidence type="ECO:0000313" key="7">
    <source>
        <dbReference type="Proteomes" id="UP000003155"/>
    </source>
</evidence>
<evidence type="ECO:0000259" key="5">
    <source>
        <dbReference type="Pfam" id="PF13205"/>
    </source>
</evidence>
<dbReference type="EMBL" id="AEXO01000095">
    <property type="protein sequence ID" value="EGC85722.1"/>
    <property type="molecule type" value="Genomic_DNA"/>
</dbReference>
<dbReference type="Gene3D" id="2.60.40.1220">
    <property type="match status" value="1"/>
</dbReference>
<dbReference type="SUPFAM" id="SSF49478">
    <property type="entry name" value="Cna protein B-type domain"/>
    <property type="match status" value="1"/>
</dbReference>
<keyword evidence="4" id="KW-1133">Transmembrane helix</keyword>
<evidence type="ECO:0000256" key="4">
    <source>
        <dbReference type="SAM" id="Phobius"/>
    </source>
</evidence>
<feature type="domain" description="SbsA Ig-like" evidence="5">
    <location>
        <begin position="85"/>
        <end position="184"/>
    </location>
</feature>
<keyword evidence="4" id="KW-0812">Transmembrane</keyword>
<keyword evidence="7" id="KW-1185">Reference proteome</keyword>